<dbReference type="InterPro" id="IPR007867">
    <property type="entry name" value="GMC_OxRtase_C"/>
</dbReference>
<dbReference type="PANTHER" id="PTHR11552">
    <property type="entry name" value="GLUCOSE-METHANOL-CHOLINE GMC OXIDOREDUCTASE"/>
    <property type="match status" value="1"/>
</dbReference>
<keyword evidence="4 5" id="KW-0274">FAD</keyword>
<feature type="binding site" evidence="5">
    <location>
        <begin position="548"/>
        <end position="549"/>
    </location>
    <ligand>
        <name>FAD</name>
        <dbReference type="ChEBI" id="CHEBI:57692"/>
    </ligand>
</feature>
<dbReference type="Ensembl" id="ENSCINT00000001097.3">
    <property type="protein sequence ID" value="ENSCINP00000001097.3"/>
    <property type="gene ID" value="ENSCING00000000599.3"/>
</dbReference>
<evidence type="ECO:0000256" key="6">
    <source>
        <dbReference type="RuleBase" id="RU003968"/>
    </source>
</evidence>
<evidence type="ECO:0000313" key="9">
    <source>
        <dbReference type="Proteomes" id="UP000008144"/>
    </source>
</evidence>
<keyword evidence="9" id="KW-1185">Reference proteome</keyword>
<evidence type="ECO:0000259" key="7">
    <source>
        <dbReference type="PROSITE" id="PS00623"/>
    </source>
</evidence>
<dbReference type="GO" id="GO:0016614">
    <property type="term" value="F:oxidoreductase activity, acting on CH-OH group of donors"/>
    <property type="evidence" value="ECO:0007669"/>
    <property type="project" value="InterPro"/>
</dbReference>
<dbReference type="PIRSF" id="PIRSF000137">
    <property type="entry name" value="Alcohol_oxidase"/>
    <property type="match status" value="1"/>
</dbReference>
<reference evidence="9" key="1">
    <citation type="journal article" date="2002" name="Science">
        <title>The draft genome of Ciona intestinalis: insights into chordate and vertebrate origins.</title>
        <authorList>
            <person name="Dehal P."/>
            <person name="Satou Y."/>
            <person name="Campbell R.K."/>
            <person name="Chapman J."/>
            <person name="Degnan B."/>
            <person name="De Tomaso A."/>
            <person name="Davidson B."/>
            <person name="Di Gregorio A."/>
            <person name="Gelpke M."/>
            <person name="Goodstein D.M."/>
            <person name="Harafuji N."/>
            <person name="Hastings K.E."/>
            <person name="Ho I."/>
            <person name="Hotta K."/>
            <person name="Huang W."/>
            <person name="Kawashima T."/>
            <person name="Lemaire P."/>
            <person name="Martinez D."/>
            <person name="Meinertzhagen I.A."/>
            <person name="Necula S."/>
            <person name="Nonaka M."/>
            <person name="Putnam N."/>
            <person name="Rash S."/>
            <person name="Saiga H."/>
            <person name="Satake M."/>
            <person name="Terry A."/>
            <person name="Yamada L."/>
            <person name="Wang H.G."/>
            <person name="Awazu S."/>
            <person name="Azumi K."/>
            <person name="Boore J."/>
            <person name="Branno M."/>
            <person name="Chin-Bow S."/>
            <person name="DeSantis R."/>
            <person name="Doyle S."/>
            <person name="Francino P."/>
            <person name="Keys D.N."/>
            <person name="Haga S."/>
            <person name="Hayashi H."/>
            <person name="Hino K."/>
            <person name="Imai K.S."/>
            <person name="Inaba K."/>
            <person name="Kano S."/>
            <person name="Kobayashi K."/>
            <person name="Kobayashi M."/>
            <person name="Lee B.I."/>
            <person name="Makabe K.W."/>
            <person name="Manohar C."/>
            <person name="Matassi G."/>
            <person name="Medina M."/>
            <person name="Mochizuki Y."/>
            <person name="Mount S."/>
            <person name="Morishita T."/>
            <person name="Miura S."/>
            <person name="Nakayama A."/>
            <person name="Nishizaka S."/>
            <person name="Nomoto H."/>
            <person name="Ohta F."/>
            <person name="Oishi K."/>
            <person name="Rigoutsos I."/>
            <person name="Sano M."/>
            <person name="Sasaki A."/>
            <person name="Sasakura Y."/>
            <person name="Shoguchi E."/>
            <person name="Shin-i T."/>
            <person name="Spagnuolo A."/>
            <person name="Stainier D."/>
            <person name="Suzuki M.M."/>
            <person name="Tassy O."/>
            <person name="Takatori N."/>
            <person name="Tokuoka M."/>
            <person name="Yagi K."/>
            <person name="Yoshizaki F."/>
            <person name="Wada S."/>
            <person name="Zhang C."/>
            <person name="Hyatt P.D."/>
            <person name="Larimer F."/>
            <person name="Detter C."/>
            <person name="Doggett N."/>
            <person name="Glavina T."/>
            <person name="Hawkins T."/>
            <person name="Richardson P."/>
            <person name="Lucas S."/>
            <person name="Kohara Y."/>
            <person name="Levine M."/>
            <person name="Satoh N."/>
            <person name="Rokhsar D.S."/>
        </authorList>
    </citation>
    <scope>NUCLEOTIDE SEQUENCE [LARGE SCALE GENOMIC DNA]</scope>
</reference>
<dbReference type="SUPFAM" id="SSF54373">
    <property type="entry name" value="FAD-linked reductases, C-terminal domain"/>
    <property type="match status" value="1"/>
</dbReference>
<evidence type="ECO:0000313" key="8">
    <source>
        <dbReference type="Ensembl" id="ENSCINP00000001097.3"/>
    </source>
</evidence>
<dbReference type="HOGENOM" id="CLU_002865_7_0_1"/>
<dbReference type="InterPro" id="IPR000172">
    <property type="entry name" value="GMC_OxRdtase_N"/>
</dbReference>
<dbReference type="PROSITE" id="PS00623">
    <property type="entry name" value="GMC_OXRED_1"/>
    <property type="match status" value="1"/>
</dbReference>
<evidence type="ECO:0000256" key="5">
    <source>
        <dbReference type="PIRSR" id="PIRSR000137-2"/>
    </source>
</evidence>
<gene>
    <name evidence="8" type="primary">LOC100183999</name>
</gene>
<name>F6PSH2_CIOIN</name>
<evidence type="ECO:0000256" key="1">
    <source>
        <dbReference type="ARBA" id="ARBA00001974"/>
    </source>
</evidence>
<dbReference type="SUPFAM" id="SSF51905">
    <property type="entry name" value="FAD/NAD(P)-binding domain"/>
    <property type="match status" value="1"/>
</dbReference>
<dbReference type="Pfam" id="PF00732">
    <property type="entry name" value="GMC_oxred_N"/>
    <property type="match status" value="1"/>
</dbReference>
<evidence type="ECO:0000256" key="4">
    <source>
        <dbReference type="ARBA" id="ARBA00022827"/>
    </source>
</evidence>
<protein>
    <submittedName>
        <fullName evidence="8">Choline dehydrogenase, mitochondrial</fullName>
    </submittedName>
</protein>
<feature type="binding site" evidence="5">
    <location>
        <position position="222"/>
    </location>
    <ligand>
        <name>FAD</name>
        <dbReference type="ChEBI" id="CHEBI:57692"/>
    </ligand>
</feature>
<dbReference type="PANTHER" id="PTHR11552:SF147">
    <property type="entry name" value="CHOLINE DEHYDROGENASE, MITOCHONDRIAL"/>
    <property type="match status" value="1"/>
</dbReference>
<accession>F6PSH2</accession>
<organism evidence="8 9">
    <name type="scientific">Ciona intestinalis</name>
    <name type="common">Transparent sea squirt</name>
    <name type="synonym">Ascidia intestinalis</name>
    <dbReference type="NCBI Taxonomy" id="7719"/>
    <lineage>
        <taxon>Eukaryota</taxon>
        <taxon>Metazoa</taxon>
        <taxon>Chordata</taxon>
        <taxon>Tunicata</taxon>
        <taxon>Ascidiacea</taxon>
        <taxon>Phlebobranchia</taxon>
        <taxon>Cionidae</taxon>
        <taxon>Ciona</taxon>
    </lineage>
</organism>
<comment type="similarity">
    <text evidence="2 6">Belongs to the GMC oxidoreductase family.</text>
</comment>
<feature type="binding site" evidence="5">
    <location>
        <begin position="10"/>
        <end position="11"/>
    </location>
    <ligand>
        <name>FAD</name>
        <dbReference type="ChEBI" id="CHEBI:57692"/>
    </ligand>
</feature>
<dbReference type="GeneTree" id="ENSGT00940000165117"/>
<proteinExistence type="inferred from homology"/>
<feature type="binding site" evidence="5">
    <location>
        <position position="87"/>
    </location>
    <ligand>
        <name>FAD</name>
        <dbReference type="ChEBI" id="CHEBI:57692"/>
    </ligand>
</feature>
<sequence>YDFIIVGGGTTGAVVASRLSESNVKVLLIEAGDEDNFEPLVSVPLLSALNQFTNRDWSYMTEPQSNACHHMENNVLPWPRGKILGGTSSINTLLYARGCPEDFDSWKESGADGWAYDDVFPYFIKSEHMISPRLAESPYHGNKGKLFINEKKLNPVGKSFLKAGEELGFEVLDDYNSDKCSGFSTFQETTNKGYRQNSATAYLRQHAWERQENLHIIVRSHVQKVLFNQKKIATAVELLKNGQKIIVNATKEIILSAGVIGTPQLLMLSGVGPLTELKRNKINVVSHLPGVGQNLQDHTCYMAMTSRNTATAFSTLQESGTVHKIATNLYTPLSGTTGNLIIYFMCCKSWPTQNSLPQSQLMLLAMETDTFAFKNFFAKGANYKTKVFEEAYAEAEKERNKIMFSFAIINNVLHPKSVGSIRLNPFDPNGHPLIDPKYLTDQRDADILIKGIVFRTTRIASVVPLPSVNRLELVDKSCDNIKGYDWFNKKRLECMVRSDTFTTYHPCCTAKIGHDKMAVVDANLKVYGVKHLRVADASVFPHHISSPPQATCYMIGEKVSDHIQKEWHLM</sequence>
<dbReference type="InterPro" id="IPR036188">
    <property type="entry name" value="FAD/NAD-bd_sf"/>
</dbReference>
<reference evidence="8" key="2">
    <citation type="submission" date="2025-08" db="UniProtKB">
        <authorList>
            <consortium name="Ensembl"/>
        </authorList>
    </citation>
    <scope>IDENTIFICATION</scope>
</reference>
<dbReference type="GO" id="GO:0050660">
    <property type="term" value="F:flavin adenine dinucleotide binding"/>
    <property type="evidence" value="ECO:0007669"/>
    <property type="project" value="InterPro"/>
</dbReference>
<dbReference type="Proteomes" id="UP000008144">
    <property type="component" value="Unassembled WGS sequence"/>
</dbReference>
<evidence type="ECO:0000256" key="2">
    <source>
        <dbReference type="ARBA" id="ARBA00010790"/>
    </source>
</evidence>
<dbReference type="Gene3D" id="3.50.50.60">
    <property type="entry name" value="FAD/NAD(P)-binding domain"/>
    <property type="match status" value="1"/>
</dbReference>
<comment type="cofactor">
    <cofactor evidence="1 5">
        <name>FAD</name>
        <dbReference type="ChEBI" id="CHEBI:57692"/>
    </cofactor>
</comment>
<reference evidence="8" key="3">
    <citation type="submission" date="2025-09" db="UniProtKB">
        <authorList>
            <consortium name="Ensembl"/>
        </authorList>
    </citation>
    <scope>IDENTIFICATION</scope>
</reference>
<dbReference type="InterPro" id="IPR012132">
    <property type="entry name" value="GMC_OxRdtase"/>
</dbReference>
<feature type="domain" description="Glucose-methanol-choline oxidoreductase N-terminal" evidence="7">
    <location>
        <begin position="81"/>
        <end position="104"/>
    </location>
</feature>
<dbReference type="Pfam" id="PF05199">
    <property type="entry name" value="GMC_oxred_C"/>
    <property type="match status" value="1"/>
</dbReference>
<dbReference type="AlphaFoldDB" id="F6PSH2"/>
<keyword evidence="3 6" id="KW-0285">Flavoprotein</keyword>
<evidence type="ECO:0000256" key="3">
    <source>
        <dbReference type="ARBA" id="ARBA00022630"/>
    </source>
</evidence>
<dbReference type="Gene3D" id="3.30.560.10">
    <property type="entry name" value="Glucose Oxidase, domain 3"/>
    <property type="match status" value="1"/>
</dbReference>